<evidence type="ECO:0000313" key="1">
    <source>
        <dbReference type="EMBL" id="SHF80068.1"/>
    </source>
</evidence>
<dbReference type="EMBL" id="FQWE01000001">
    <property type="protein sequence ID" value="SHF80068.1"/>
    <property type="molecule type" value="Genomic_DNA"/>
</dbReference>
<dbReference type="STRING" id="271157.SAMN05444396_101457"/>
<dbReference type="InterPro" id="IPR036249">
    <property type="entry name" value="Thioredoxin-like_sf"/>
</dbReference>
<protein>
    <submittedName>
        <fullName evidence="1">Uncharacterized protein</fullName>
    </submittedName>
</protein>
<dbReference type="SUPFAM" id="SSF52833">
    <property type="entry name" value="Thioredoxin-like"/>
    <property type="match status" value="1"/>
</dbReference>
<accession>A0A1M5ELA3</accession>
<gene>
    <name evidence="1" type="ORF">SAMN05444396_101457</name>
</gene>
<dbReference type="Gene3D" id="3.40.30.10">
    <property type="entry name" value="Glutaredoxin"/>
    <property type="match status" value="1"/>
</dbReference>
<evidence type="ECO:0000313" key="2">
    <source>
        <dbReference type="Proteomes" id="UP000184036"/>
    </source>
</evidence>
<dbReference type="Proteomes" id="UP000184036">
    <property type="component" value="Unassembled WGS sequence"/>
</dbReference>
<reference evidence="2" key="1">
    <citation type="submission" date="2016-11" db="EMBL/GenBank/DDBJ databases">
        <authorList>
            <person name="Varghese N."/>
            <person name="Submissions S."/>
        </authorList>
    </citation>
    <scope>NUCLEOTIDE SEQUENCE [LARGE SCALE GENOMIC DNA]</scope>
    <source>
        <strain evidence="2">DSM 19741</strain>
    </source>
</reference>
<keyword evidence="2" id="KW-1185">Reference proteome</keyword>
<dbReference type="AlphaFoldDB" id="A0A1M5ELA3"/>
<name>A0A1M5ELA3_9FLAO</name>
<organism evidence="1 2">
    <name type="scientific">Flavobacterium segetis</name>
    <dbReference type="NCBI Taxonomy" id="271157"/>
    <lineage>
        <taxon>Bacteria</taxon>
        <taxon>Pseudomonadati</taxon>
        <taxon>Bacteroidota</taxon>
        <taxon>Flavobacteriia</taxon>
        <taxon>Flavobacteriales</taxon>
        <taxon>Flavobacteriaceae</taxon>
        <taxon>Flavobacterium</taxon>
    </lineage>
</organism>
<proteinExistence type="predicted"/>
<sequence length="112" mass="13054">MNCRKMEQQVWPKEQILSILKNEVVLISLYVDDKRPLPAGEEIESKLRPGKQLKYVGQKWSEFQTIKYKANAQPFYVLSDHEGENLIDPVGYTPDVEEYHSWLKAGLANFKK</sequence>